<sequence>MSAKRMRIVAVAGVVAVAAAGCSSGGSGKTPEGFVRGDAKVLTVAYPKDWQRGPEPTLALSMQAPGRDAILAVLKDLSDRARPEMLETTIEGGPMMNAKGYHREKAEEIKVAGAKSAVRIDYTFTDYRGAGLPGQAVDVGVIGANGHLHTVRLTWQRGKLKDGDVDGIVDSIKVR</sequence>
<dbReference type="EMBL" id="JAXCEH010000001">
    <property type="protein sequence ID" value="MFA1552292.1"/>
    <property type="molecule type" value="Genomic_DNA"/>
</dbReference>
<keyword evidence="1" id="KW-0732">Signal</keyword>
<protein>
    <recommendedName>
        <fullName evidence="4">Lipoprotein</fullName>
    </recommendedName>
</protein>
<reference evidence="2 3" key="1">
    <citation type="submission" date="2023-11" db="EMBL/GenBank/DDBJ databases">
        <title>Actinomadura monticuli sp. nov., isolated from volcanic ash.</title>
        <authorList>
            <person name="Lee S.D."/>
            <person name="Yang H."/>
            <person name="Kim I.S."/>
        </authorList>
    </citation>
    <scope>NUCLEOTIDE SEQUENCE [LARGE SCALE GENOMIC DNA]</scope>
    <source>
        <strain evidence="2 3">DSM 45346</strain>
    </source>
</reference>
<evidence type="ECO:0008006" key="4">
    <source>
        <dbReference type="Google" id="ProtNLM"/>
    </source>
</evidence>
<accession>A0ABV4QQP9</accession>
<feature type="chain" id="PRO_5046043871" description="Lipoprotein" evidence="1">
    <location>
        <begin position="21"/>
        <end position="175"/>
    </location>
</feature>
<dbReference type="Gene3D" id="3.40.1000.10">
    <property type="entry name" value="Mog1/PsbP, alpha/beta/alpha sandwich"/>
    <property type="match status" value="1"/>
</dbReference>
<proteinExistence type="predicted"/>
<feature type="signal peptide" evidence="1">
    <location>
        <begin position="1"/>
        <end position="20"/>
    </location>
</feature>
<name>A0ABV4QQP9_9ACTN</name>
<dbReference type="Proteomes" id="UP001569904">
    <property type="component" value="Unassembled WGS sequence"/>
</dbReference>
<comment type="caution">
    <text evidence="2">The sequence shown here is derived from an EMBL/GenBank/DDBJ whole genome shotgun (WGS) entry which is preliminary data.</text>
</comment>
<keyword evidence="3" id="KW-1185">Reference proteome</keyword>
<evidence type="ECO:0000256" key="1">
    <source>
        <dbReference type="SAM" id="SignalP"/>
    </source>
</evidence>
<dbReference type="RefSeq" id="WP_371938575.1">
    <property type="nucleotide sequence ID" value="NZ_JAXCEH010000001.1"/>
</dbReference>
<evidence type="ECO:0000313" key="2">
    <source>
        <dbReference type="EMBL" id="MFA1552292.1"/>
    </source>
</evidence>
<gene>
    <name evidence="2" type="ORF">SM436_01180</name>
</gene>
<organism evidence="2 3">
    <name type="scientific">Actinomadura chokoriensis</name>
    <dbReference type="NCBI Taxonomy" id="454156"/>
    <lineage>
        <taxon>Bacteria</taxon>
        <taxon>Bacillati</taxon>
        <taxon>Actinomycetota</taxon>
        <taxon>Actinomycetes</taxon>
        <taxon>Streptosporangiales</taxon>
        <taxon>Thermomonosporaceae</taxon>
        <taxon>Actinomadura</taxon>
    </lineage>
</organism>
<dbReference type="PROSITE" id="PS51257">
    <property type="entry name" value="PROKAR_LIPOPROTEIN"/>
    <property type="match status" value="1"/>
</dbReference>
<evidence type="ECO:0000313" key="3">
    <source>
        <dbReference type="Proteomes" id="UP001569904"/>
    </source>
</evidence>